<keyword evidence="3" id="KW-1185">Reference proteome</keyword>
<dbReference type="Proteomes" id="UP000593574">
    <property type="component" value="Unassembled WGS sequence"/>
</dbReference>
<accession>A0A7J9AX15</accession>
<evidence type="ECO:0000313" key="2">
    <source>
        <dbReference type="EMBL" id="MBA0728502.1"/>
    </source>
</evidence>
<feature type="region of interest" description="Disordered" evidence="1">
    <location>
        <begin position="68"/>
        <end position="113"/>
    </location>
</feature>
<proteinExistence type="predicted"/>
<protein>
    <submittedName>
        <fullName evidence="2">Uncharacterized protein</fullName>
    </submittedName>
</protein>
<comment type="caution">
    <text evidence="2">The sequence shown here is derived from an EMBL/GenBank/DDBJ whole genome shotgun (WGS) entry which is preliminary data.</text>
</comment>
<reference evidence="2 3" key="1">
    <citation type="journal article" date="2019" name="Genome Biol. Evol.">
        <title>Insights into the evolution of the New World diploid cottons (Gossypium, subgenus Houzingenia) based on genome sequencing.</title>
        <authorList>
            <person name="Grover C.E."/>
            <person name="Arick M.A. 2nd"/>
            <person name="Thrash A."/>
            <person name="Conover J.L."/>
            <person name="Sanders W.S."/>
            <person name="Peterson D.G."/>
            <person name="Frelichowski J.E."/>
            <person name="Scheffler J.A."/>
            <person name="Scheffler B.E."/>
            <person name="Wendel J.F."/>
        </authorList>
    </citation>
    <scope>NUCLEOTIDE SEQUENCE [LARGE SCALE GENOMIC DNA]</scope>
    <source>
        <strain evidence="2">4</strain>
        <tissue evidence="2">Leaf</tissue>
    </source>
</reference>
<evidence type="ECO:0000313" key="3">
    <source>
        <dbReference type="Proteomes" id="UP000593574"/>
    </source>
</evidence>
<name>A0A7J9AX15_9ROSI</name>
<sequence>MFSLWKKLEALCMIKSLANKLVLKQRLYMFRMAEGESIRAHISEFVTLVNDIKNLEDVKGNLLSKDKLNNELGPNKRSDGQGSVLVARGKQESKKPDRNKSRARSKSKNHEKECDYCKKKGHIKLKC</sequence>
<feature type="compositionally biased region" description="Basic and acidic residues" evidence="1">
    <location>
        <begin position="68"/>
        <end position="79"/>
    </location>
</feature>
<gene>
    <name evidence="2" type="ORF">Golax_001398</name>
</gene>
<evidence type="ECO:0000256" key="1">
    <source>
        <dbReference type="SAM" id="MobiDB-lite"/>
    </source>
</evidence>
<organism evidence="2 3">
    <name type="scientific">Gossypium laxum</name>
    <dbReference type="NCBI Taxonomy" id="34288"/>
    <lineage>
        <taxon>Eukaryota</taxon>
        <taxon>Viridiplantae</taxon>
        <taxon>Streptophyta</taxon>
        <taxon>Embryophyta</taxon>
        <taxon>Tracheophyta</taxon>
        <taxon>Spermatophyta</taxon>
        <taxon>Magnoliopsida</taxon>
        <taxon>eudicotyledons</taxon>
        <taxon>Gunneridae</taxon>
        <taxon>Pentapetalae</taxon>
        <taxon>rosids</taxon>
        <taxon>malvids</taxon>
        <taxon>Malvales</taxon>
        <taxon>Malvaceae</taxon>
        <taxon>Malvoideae</taxon>
        <taxon>Gossypium</taxon>
    </lineage>
</organism>
<feature type="compositionally biased region" description="Basic and acidic residues" evidence="1">
    <location>
        <begin position="89"/>
        <end position="100"/>
    </location>
</feature>
<dbReference type="EMBL" id="JABEZV010000013">
    <property type="protein sequence ID" value="MBA0728502.1"/>
    <property type="molecule type" value="Genomic_DNA"/>
</dbReference>
<dbReference type="Pfam" id="PF14223">
    <property type="entry name" value="Retrotran_gag_2"/>
    <property type="match status" value="1"/>
</dbReference>
<dbReference type="AlphaFoldDB" id="A0A7J9AX15"/>